<dbReference type="GO" id="GO:0046983">
    <property type="term" value="F:protein dimerization activity"/>
    <property type="evidence" value="ECO:0007669"/>
    <property type="project" value="InterPro"/>
</dbReference>
<dbReference type="InterPro" id="IPR050482">
    <property type="entry name" value="Sensor_HK_TwoCompSys"/>
</dbReference>
<feature type="compositionally biased region" description="Basic and acidic residues" evidence="9">
    <location>
        <begin position="25"/>
        <end position="36"/>
    </location>
</feature>
<dbReference type="Gene3D" id="1.20.5.1930">
    <property type="match status" value="1"/>
</dbReference>
<dbReference type="Gene3D" id="3.30.565.10">
    <property type="entry name" value="Histidine kinase-like ATPase, C-terminal domain"/>
    <property type="match status" value="1"/>
</dbReference>
<dbReference type="Proteomes" id="UP000253868">
    <property type="component" value="Chromosome"/>
</dbReference>
<evidence type="ECO:0000256" key="4">
    <source>
        <dbReference type="ARBA" id="ARBA00022679"/>
    </source>
</evidence>
<keyword evidence="10" id="KW-1133">Transmembrane helix</keyword>
<keyword evidence="8" id="KW-0902">Two-component regulatory system</keyword>
<feature type="region of interest" description="Disordered" evidence="9">
    <location>
        <begin position="1"/>
        <end position="39"/>
    </location>
</feature>
<reference evidence="13" key="1">
    <citation type="submission" date="2018-07" db="EMBL/GenBank/DDBJ databases">
        <authorList>
            <person name="Zhao J."/>
        </authorList>
    </citation>
    <scope>NUCLEOTIDE SEQUENCE [LARGE SCALE GENOMIC DNA]</scope>
    <source>
        <strain evidence="13">GSSD-12</strain>
    </source>
</reference>
<feature type="transmembrane region" description="Helical" evidence="10">
    <location>
        <begin position="146"/>
        <end position="168"/>
    </location>
</feature>
<sequence>MTDPSATRLPSSPATGSPAPRHGPARHEAPRHDPAHRSGPALRMSLLGGSLVLLLASAAGAALATLWITSLSVAAIGVGIPLTLLATVLIRWFADLHRQWAADRLGEPVARPYLPPPDAGWPARLWTIARDPASWRDWAWLLANSVTMWFTYGLSLLLFLSGVFYLIYPLLYRLTPPQVFRTPLGNGFRLESVQESFALVPLGPVFLLLWYVTAVRLANLNARVIRSLLGPTEQARLRSRVRELADSRAETVDAKASELRRIERDLHDGAQARLVSLGMSLGLAEQLLPNDPRAVQRLLAEARESTADALTELRDLVRGIHPPVLADRGLDGALKALALVNPIPTTVVTHLPGRLPAPVESAAYFAVAEALSNAIKHAGPQHIRIEAEFTPHPAREAGELTMRVYDDGHGGATMDADTPTPATTPTGTGLRGIARRLAAFDGTLTVDSPPGGPTEIRMSLPCALS</sequence>
<dbReference type="KEGG" id="spad:DVK44_13555"/>
<keyword evidence="10" id="KW-0472">Membrane</keyword>
<evidence type="ECO:0000259" key="11">
    <source>
        <dbReference type="SMART" id="SM00387"/>
    </source>
</evidence>
<proteinExistence type="predicted"/>
<evidence type="ECO:0000256" key="2">
    <source>
        <dbReference type="ARBA" id="ARBA00012438"/>
    </source>
</evidence>
<dbReference type="Pfam" id="PF13796">
    <property type="entry name" value="Sensor"/>
    <property type="match status" value="1"/>
</dbReference>
<protein>
    <recommendedName>
        <fullName evidence="2">histidine kinase</fullName>
        <ecNumber evidence="2">2.7.13.3</ecNumber>
    </recommendedName>
</protein>
<evidence type="ECO:0000256" key="7">
    <source>
        <dbReference type="ARBA" id="ARBA00022840"/>
    </source>
</evidence>
<feature type="domain" description="Histidine kinase/HSP90-like ATPase" evidence="11">
    <location>
        <begin position="358"/>
        <end position="464"/>
    </location>
</feature>
<dbReference type="OrthoDB" id="5242012at2"/>
<evidence type="ECO:0000256" key="5">
    <source>
        <dbReference type="ARBA" id="ARBA00022741"/>
    </source>
</evidence>
<evidence type="ECO:0000313" key="13">
    <source>
        <dbReference type="Proteomes" id="UP000253868"/>
    </source>
</evidence>
<keyword evidence="4" id="KW-0808">Transferase</keyword>
<dbReference type="GO" id="GO:0016020">
    <property type="term" value="C:membrane"/>
    <property type="evidence" value="ECO:0007669"/>
    <property type="project" value="InterPro"/>
</dbReference>
<keyword evidence="6 12" id="KW-0418">Kinase</keyword>
<dbReference type="InterPro" id="IPR025828">
    <property type="entry name" value="Put_sensor_dom"/>
</dbReference>
<dbReference type="RefSeq" id="WP_114659916.1">
    <property type="nucleotide sequence ID" value="NZ_CP031194.1"/>
</dbReference>
<dbReference type="EC" id="2.7.13.3" evidence="2"/>
<keyword evidence="7" id="KW-0067">ATP-binding</keyword>
<dbReference type="InterPro" id="IPR036890">
    <property type="entry name" value="HATPase_C_sf"/>
</dbReference>
<keyword evidence="5" id="KW-0547">Nucleotide-binding</keyword>
<dbReference type="InterPro" id="IPR011712">
    <property type="entry name" value="Sig_transdc_His_kin_sub3_dim/P"/>
</dbReference>
<evidence type="ECO:0000256" key="9">
    <source>
        <dbReference type="SAM" id="MobiDB-lite"/>
    </source>
</evidence>
<evidence type="ECO:0000256" key="8">
    <source>
        <dbReference type="ARBA" id="ARBA00023012"/>
    </source>
</evidence>
<dbReference type="GO" id="GO:0005524">
    <property type="term" value="F:ATP binding"/>
    <property type="evidence" value="ECO:0007669"/>
    <property type="project" value="UniProtKB-KW"/>
</dbReference>
<evidence type="ECO:0000256" key="10">
    <source>
        <dbReference type="SAM" id="Phobius"/>
    </source>
</evidence>
<feature type="transmembrane region" description="Helical" evidence="10">
    <location>
        <begin position="74"/>
        <end position="94"/>
    </location>
</feature>
<accession>A0A345HPE8</accession>
<dbReference type="CDD" id="cd16917">
    <property type="entry name" value="HATPase_UhpB-NarQ-NarX-like"/>
    <property type="match status" value="1"/>
</dbReference>
<dbReference type="SUPFAM" id="SSF55874">
    <property type="entry name" value="ATPase domain of HSP90 chaperone/DNA topoisomerase II/histidine kinase"/>
    <property type="match status" value="1"/>
</dbReference>
<evidence type="ECO:0000313" key="12">
    <source>
        <dbReference type="EMBL" id="AXG78572.1"/>
    </source>
</evidence>
<dbReference type="AlphaFoldDB" id="A0A345HPE8"/>
<dbReference type="PANTHER" id="PTHR24421">
    <property type="entry name" value="NITRATE/NITRITE SENSOR PROTEIN NARX-RELATED"/>
    <property type="match status" value="1"/>
</dbReference>
<evidence type="ECO:0000256" key="3">
    <source>
        <dbReference type="ARBA" id="ARBA00022553"/>
    </source>
</evidence>
<dbReference type="SMART" id="SM00387">
    <property type="entry name" value="HATPase_c"/>
    <property type="match status" value="1"/>
</dbReference>
<evidence type="ECO:0000256" key="1">
    <source>
        <dbReference type="ARBA" id="ARBA00000085"/>
    </source>
</evidence>
<gene>
    <name evidence="12" type="ORF">DVK44_13555</name>
</gene>
<feature type="compositionally biased region" description="Polar residues" evidence="9">
    <location>
        <begin position="1"/>
        <end position="15"/>
    </location>
</feature>
<keyword evidence="10" id="KW-0812">Transmembrane</keyword>
<name>A0A345HPE8_9ACTN</name>
<dbReference type="GO" id="GO:0000155">
    <property type="term" value="F:phosphorelay sensor kinase activity"/>
    <property type="evidence" value="ECO:0007669"/>
    <property type="project" value="InterPro"/>
</dbReference>
<keyword evidence="3" id="KW-0597">Phosphoprotein</keyword>
<dbReference type="Pfam" id="PF02518">
    <property type="entry name" value="HATPase_c"/>
    <property type="match status" value="1"/>
</dbReference>
<dbReference type="InterPro" id="IPR003594">
    <property type="entry name" value="HATPase_dom"/>
</dbReference>
<comment type="catalytic activity">
    <reaction evidence="1">
        <text>ATP + protein L-histidine = ADP + protein N-phospho-L-histidine.</text>
        <dbReference type="EC" id="2.7.13.3"/>
    </reaction>
</comment>
<evidence type="ECO:0000256" key="6">
    <source>
        <dbReference type="ARBA" id="ARBA00022777"/>
    </source>
</evidence>
<feature type="transmembrane region" description="Helical" evidence="10">
    <location>
        <begin position="197"/>
        <end position="218"/>
    </location>
</feature>
<dbReference type="EMBL" id="CP031194">
    <property type="protein sequence ID" value="AXG78572.1"/>
    <property type="molecule type" value="Genomic_DNA"/>
</dbReference>
<keyword evidence="13" id="KW-1185">Reference proteome</keyword>
<dbReference type="PANTHER" id="PTHR24421:SF10">
    <property type="entry name" value="NITRATE_NITRITE SENSOR PROTEIN NARQ"/>
    <property type="match status" value="1"/>
</dbReference>
<feature type="transmembrane region" description="Helical" evidence="10">
    <location>
        <begin position="46"/>
        <end position="68"/>
    </location>
</feature>
<organism evidence="12 13">
    <name type="scientific">Streptomyces paludis</name>
    <dbReference type="NCBI Taxonomy" id="2282738"/>
    <lineage>
        <taxon>Bacteria</taxon>
        <taxon>Bacillati</taxon>
        <taxon>Actinomycetota</taxon>
        <taxon>Actinomycetes</taxon>
        <taxon>Kitasatosporales</taxon>
        <taxon>Streptomycetaceae</taxon>
        <taxon>Streptomyces</taxon>
    </lineage>
</organism>
<dbReference type="Pfam" id="PF07730">
    <property type="entry name" value="HisKA_3"/>
    <property type="match status" value="1"/>
</dbReference>